<proteinExistence type="inferred from homology"/>
<evidence type="ECO:0000256" key="5">
    <source>
        <dbReference type="SAM" id="SignalP"/>
    </source>
</evidence>
<dbReference type="RefSeq" id="WP_165922183.1">
    <property type="nucleotide sequence ID" value="NZ_SMFZ01000001.1"/>
</dbReference>
<evidence type="ECO:0000256" key="1">
    <source>
        <dbReference type="ARBA" id="ARBA00004196"/>
    </source>
</evidence>
<evidence type="ECO:0000256" key="4">
    <source>
        <dbReference type="ARBA" id="ARBA00022729"/>
    </source>
</evidence>
<name>A0A4R1HW83_PSEEN</name>
<evidence type="ECO:0000256" key="2">
    <source>
        <dbReference type="ARBA" id="ARBA00008814"/>
    </source>
</evidence>
<organism evidence="7 8">
    <name type="scientific">Pseudonocardia endophytica</name>
    <dbReference type="NCBI Taxonomy" id="401976"/>
    <lineage>
        <taxon>Bacteria</taxon>
        <taxon>Bacillati</taxon>
        <taxon>Actinomycetota</taxon>
        <taxon>Actinomycetes</taxon>
        <taxon>Pseudonocardiales</taxon>
        <taxon>Pseudonocardiaceae</taxon>
        <taxon>Pseudonocardia</taxon>
    </lineage>
</organism>
<accession>A0A4R1HW83</accession>
<reference evidence="7 8" key="1">
    <citation type="submission" date="2019-03" db="EMBL/GenBank/DDBJ databases">
        <title>Sequencing the genomes of 1000 actinobacteria strains.</title>
        <authorList>
            <person name="Klenk H.-P."/>
        </authorList>
    </citation>
    <scope>NUCLEOTIDE SEQUENCE [LARGE SCALE GENOMIC DNA]</scope>
    <source>
        <strain evidence="7 8">DSM 44969</strain>
    </source>
</reference>
<dbReference type="SUPFAM" id="SSF53807">
    <property type="entry name" value="Helical backbone' metal receptor"/>
    <property type="match status" value="1"/>
</dbReference>
<comment type="subcellular location">
    <subcellularLocation>
        <location evidence="1">Cell envelope</location>
    </subcellularLocation>
</comment>
<dbReference type="PROSITE" id="PS50983">
    <property type="entry name" value="FE_B12_PBP"/>
    <property type="match status" value="1"/>
</dbReference>
<gene>
    <name evidence="7" type="ORF">EV378_1533</name>
</gene>
<feature type="chain" id="PRO_5039035882" evidence="5">
    <location>
        <begin position="19"/>
        <end position="317"/>
    </location>
</feature>
<keyword evidence="3" id="KW-0813">Transport</keyword>
<feature type="signal peptide" evidence="5">
    <location>
        <begin position="1"/>
        <end position="18"/>
    </location>
</feature>
<dbReference type="InterPro" id="IPR051313">
    <property type="entry name" value="Bact_iron-sidero_bind"/>
</dbReference>
<comment type="similarity">
    <text evidence="2">Belongs to the bacterial solute-binding protein 8 family.</text>
</comment>
<evidence type="ECO:0000259" key="6">
    <source>
        <dbReference type="PROSITE" id="PS50983"/>
    </source>
</evidence>
<keyword evidence="4 5" id="KW-0732">Signal</keyword>
<feature type="domain" description="Fe/B12 periplasmic-binding" evidence="6">
    <location>
        <begin position="43"/>
        <end position="298"/>
    </location>
</feature>
<dbReference type="InterPro" id="IPR002491">
    <property type="entry name" value="ABC_transptr_periplasmic_BD"/>
</dbReference>
<protein>
    <submittedName>
        <fullName evidence="7">ABC-type Fe3+-hydroxamate transport system substrate-binding protein</fullName>
    </submittedName>
</protein>
<evidence type="ECO:0000313" key="7">
    <source>
        <dbReference type="EMBL" id="TCK25713.1"/>
    </source>
</evidence>
<sequence length="317" mass="32576">MVLLAGLLVLTGCGSAGTAPAPAAGGAVDHAAGRTEVPADAQRVVALDENAGLLLYELGKQPVEALGTFSSVGVKEILTQAGTPVEPADFAAPPVERVAALNPDLIVGSATPGAIEAYPRLSQVAPTVLAGYSDPWSKQLAVAGAAVNKADVAQQRTATLQTKIDDTRRELQERGIAGQSVSVLGSISGFPFALPSESSAGELITGLGLTRPKAQAPGAPMTEGGIAVSPERLSEHDADHILVLTGSMWSDKEITGLPTAGQLRGPKATVDGEQWTNTNPFAVDWMLRDMRAVLLNDGTVGTGADVVARWRQYSGAS</sequence>
<dbReference type="PANTHER" id="PTHR30532">
    <property type="entry name" value="IRON III DICITRATE-BINDING PERIPLASMIC PROTEIN"/>
    <property type="match status" value="1"/>
</dbReference>
<keyword evidence="8" id="KW-1185">Reference proteome</keyword>
<evidence type="ECO:0000313" key="8">
    <source>
        <dbReference type="Proteomes" id="UP000295560"/>
    </source>
</evidence>
<dbReference type="Proteomes" id="UP000295560">
    <property type="component" value="Unassembled WGS sequence"/>
</dbReference>
<dbReference type="GO" id="GO:1901678">
    <property type="term" value="P:iron coordination entity transport"/>
    <property type="evidence" value="ECO:0007669"/>
    <property type="project" value="UniProtKB-ARBA"/>
</dbReference>
<evidence type="ECO:0000256" key="3">
    <source>
        <dbReference type="ARBA" id="ARBA00022448"/>
    </source>
</evidence>
<dbReference type="PANTHER" id="PTHR30532:SF24">
    <property type="entry name" value="FERRIC ENTEROBACTIN-BINDING PERIPLASMIC PROTEIN FEPB"/>
    <property type="match status" value="1"/>
</dbReference>
<dbReference type="GO" id="GO:0030288">
    <property type="term" value="C:outer membrane-bounded periplasmic space"/>
    <property type="evidence" value="ECO:0007669"/>
    <property type="project" value="TreeGrafter"/>
</dbReference>
<comment type="caution">
    <text evidence="7">The sequence shown here is derived from an EMBL/GenBank/DDBJ whole genome shotgun (WGS) entry which is preliminary data.</text>
</comment>
<dbReference type="EMBL" id="SMFZ01000001">
    <property type="protein sequence ID" value="TCK25713.1"/>
    <property type="molecule type" value="Genomic_DNA"/>
</dbReference>
<dbReference type="Pfam" id="PF01497">
    <property type="entry name" value="Peripla_BP_2"/>
    <property type="match status" value="1"/>
</dbReference>
<dbReference type="AlphaFoldDB" id="A0A4R1HW83"/>
<dbReference type="Gene3D" id="3.40.50.1980">
    <property type="entry name" value="Nitrogenase molybdenum iron protein domain"/>
    <property type="match status" value="2"/>
</dbReference>